<evidence type="ECO:0000313" key="2">
    <source>
        <dbReference type="EMBL" id="MCL6272281.1"/>
    </source>
</evidence>
<protein>
    <submittedName>
        <fullName evidence="2">HEPN domain-containing protein</fullName>
    </submittedName>
</protein>
<dbReference type="EMBL" id="JAMFLX010000093">
    <property type="protein sequence ID" value="MCL6272281.1"/>
    <property type="molecule type" value="Genomic_DNA"/>
</dbReference>
<feature type="domain" description="RiboL-PSP-HEPN" evidence="1">
    <location>
        <begin position="126"/>
        <end position="290"/>
    </location>
</feature>
<dbReference type="RefSeq" id="WP_249701972.1">
    <property type="nucleotide sequence ID" value="NZ_JAMFLX010000093.1"/>
</dbReference>
<sequence>MQNSENENYESEFSKEDFEGLDEREIVELMRDWFYENYEDPAERTPYETAEGGYIYIWGGPYYPSEELGIFHEYVDLELVEKLAEELSAECYEWTGKEKPEDYEDSYFDFIVTGNESYASFMRNIDHIRQISKSNIDTKGNVKEHLLGLLYVNVITAIETYLSDAFINEVLNDKDKLIKFVETNPEFSERTFKLSEVFKKHSEIEKEVKNYLLGLMWHNIKKIKPMFKDALDVDFPKDLSLIFKAILKRHDLVHRGGKNKDGESVVVSDEELSTLVQTACQFIESINDQIIGVEEFEF</sequence>
<dbReference type="InterPro" id="IPR041519">
    <property type="entry name" value="HEPN_RiboL-PSP"/>
</dbReference>
<evidence type="ECO:0000259" key="1">
    <source>
        <dbReference type="Pfam" id="PF18735"/>
    </source>
</evidence>
<dbReference type="Pfam" id="PF18735">
    <property type="entry name" value="HEPN_RiboL-PSP"/>
    <property type="match status" value="1"/>
</dbReference>
<proteinExistence type="predicted"/>
<organism evidence="2 3">
    <name type="scientific">Parendozoicomonas callyspongiae</name>
    <dbReference type="NCBI Taxonomy" id="2942213"/>
    <lineage>
        <taxon>Bacteria</taxon>
        <taxon>Pseudomonadati</taxon>
        <taxon>Pseudomonadota</taxon>
        <taxon>Gammaproteobacteria</taxon>
        <taxon>Oceanospirillales</taxon>
        <taxon>Endozoicomonadaceae</taxon>
        <taxon>Parendozoicomonas</taxon>
    </lineage>
</organism>
<comment type="caution">
    <text evidence="2">The sequence shown here is derived from an EMBL/GenBank/DDBJ whole genome shotgun (WGS) entry which is preliminary data.</text>
</comment>
<accession>A0ABT0PM06</accession>
<keyword evidence="3" id="KW-1185">Reference proteome</keyword>
<name>A0ABT0PM06_9GAMM</name>
<gene>
    <name evidence="2" type="ORF">M3P05_20405</name>
</gene>
<dbReference type="Proteomes" id="UP001203338">
    <property type="component" value="Unassembled WGS sequence"/>
</dbReference>
<evidence type="ECO:0000313" key="3">
    <source>
        <dbReference type="Proteomes" id="UP001203338"/>
    </source>
</evidence>
<reference evidence="2 3" key="1">
    <citation type="submission" date="2022-05" db="EMBL/GenBank/DDBJ databases">
        <authorList>
            <person name="Park J.-S."/>
        </authorList>
    </citation>
    <scope>NUCLEOTIDE SEQUENCE [LARGE SCALE GENOMIC DNA]</scope>
    <source>
        <strain evidence="2 3">2012CJ34-2</strain>
    </source>
</reference>